<dbReference type="EMBL" id="JASAOG010000053">
    <property type="protein sequence ID" value="KAK0057652.1"/>
    <property type="molecule type" value="Genomic_DNA"/>
</dbReference>
<proteinExistence type="predicted"/>
<protein>
    <submittedName>
        <fullName evidence="1">Uncharacterized protein</fullName>
    </submittedName>
</protein>
<reference evidence="1" key="2">
    <citation type="submission" date="2023-04" db="EMBL/GenBank/DDBJ databases">
        <authorList>
            <person name="Bu L."/>
            <person name="Lu L."/>
            <person name="Laidemitt M.R."/>
            <person name="Zhang S.M."/>
            <person name="Mutuku M."/>
            <person name="Mkoji G."/>
            <person name="Steinauer M."/>
            <person name="Loker E.S."/>
        </authorList>
    </citation>
    <scope>NUCLEOTIDE SEQUENCE</scope>
    <source>
        <strain evidence="1">KasaAsao</strain>
        <tissue evidence="1">Whole Snail</tissue>
    </source>
</reference>
<dbReference type="AlphaFoldDB" id="A0AAD8BPK3"/>
<accession>A0AAD8BPK3</accession>
<evidence type="ECO:0000313" key="2">
    <source>
        <dbReference type="Proteomes" id="UP001233172"/>
    </source>
</evidence>
<dbReference type="Proteomes" id="UP001233172">
    <property type="component" value="Unassembled WGS sequence"/>
</dbReference>
<keyword evidence="2" id="KW-1185">Reference proteome</keyword>
<gene>
    <name evidence="1" type="ORF">Bpfe_012882</name>
</gene>
<name>A0AAD8BPK3_BIOPF</name>
<sequence length="92" mass="10852">MATVRHKNGNCQTENMATVRQKTWQRSYTQHCHVQQKTWPLSYRQHGHCPIESMVAVYGLETTVDWKRALGNLELDMRHHADWVKTLVMEMS</sequence>
<comment type="caution">
    <text evidence="1">The sequence shown here is derived from an EMBL/GenBank/DDBJ whole genome shotgun (WGS) entry which is preliminary data.</text>
</comment>
<reference evidence="1" key="1">
    <citation type="journal article" date="2023" name="PLoS Negl. Trop. Dis.">
        <title>A genome sequence for Biomphalaria pfeifferi, the major vector snail for the human-infecting parasite Schistosoma mansoni.</title>
        <authorList>
            <person name="Bu L."/>
            <person name="Lu L."/>
            <person name="Laidemitt M.R."/>
            <person name="Zhang S.M."/>
            <person name="Mutuku M."/>
            <person name="Mkoji G."/>
            <person name="Steinauer M."/>
            <person name="Loker E.S."/>
        </authorList>
    </citation>
    <scope>NUCLEOTIDE SEQUENCE</scope>
    <source>
        <strain evidence="1">KasaAsao</strain>
    </source>
</reference>
<organism evidence="1 2">
    <name type="scientific">Biomphalaria pfeifferi</name>
    <name type="common">Bloodfluke planorb</name>
    <name type="synonym">Freshwater snail</name>
    <dbReference type="NCBI Taxonomy" id="112525"/>
    <lineage>
        <taxon>Eukaryota</taxon>
        <taxon>Metazoa</taxon>
        <taxon>Spiralia</taxon>
        <taxon>Lophotrochozoa</taxon>
        <taxon>Mollusca</taxon>
        <taxon>Gastropoda</taxon>
        <taxon>Heterobranchia</taxon>
        <taxon>Euthyneura</taxon>
        <taxon>Panpulmonata</taxon>
        <taxon>Hygrophila</taxon>
        <taxon>Lymnaeoidea</taxon>
        <taxon>Planorbidae</taxon>
        <taxon>Biomphalaria</taxon>
    </lineage>
</organism>
<evidence type="ECO:0000313" key="1">
    <source>
        <dbReference type="EMBL" id="KAK0057652.1"/>
    </source>
</evidence>